<evidence type="ECO:0000313" key="4">
    <source>
        <dbReference type="Proteomes" id="UP000294194"/>
    </source>
</evidence>
<feature type="region of interest" description="Disordered" evidence="1">
    <location>
        <begin position="37"/>
        <end position="80"/>
    </location>
</feature>
<name>A0A4Q9GS19_9MICO</name>
<organism evidence="3 4">
    <name type="scientific">Glaciihabitans arcticus</name>
    <dbReference type="NCBI Taxonomy" id="2668039"/>
    <lineage>
        <taxon>Bacteria</taxon>
        <taxon>Bacillati</taxon>
        <taxon>Actinomycetota</taxon>
        <taxon>Actinomycetes</taxon>
        <taxon>Micrococcales</taxon>
        <taxon>Microbacteriaceae</taxon>
        <taxon>Glaciihabitans</taxon>
    </lineage>
</organism>
<protein>
    <submittedName>
        <fullName evidence="3">DUF1800 domain-containing protein</fullName>
    </submittedName>
</protein>
<accession>A0A4Q9GS19</accession>
<keyword evidence="2" id="KW-0732">Signal</keyword>
<feature type="signal peptide" evidence="2">
    <location>
        <begin position="1"/>
        <end position="32"/>
    </location>
</feature>
<evidence type="ECO:0000256" key="1">
    <source>
        <dbReference type="SAM" id="MobiDB-lite"/>
    </source>
</evidence>
<dbReference type="RefSeq" id="WP_130981562.1">
    <property type="nucleotide sequence ID" value="NZ_SISG01000001.1"/>
</dbReference>
<proteinExistence type="predicted"/>
<dbReference type="InterPro" id="IPR014917">
    <property type="entry name" value="DUF1800"/>
</dbReference>
<reference evidence="4" key="1">
    <citation type="submission" date="2019-02" db="EMBL/GenBank/DDBJ databases">
        <title>Glaciihabitans arcticus sp. nov., a psychrotolerant bacterium isolated from polar soil.</title>
        <authorList>
            <person name="Dahal R.H."/>
        </authorList>
    </citation>
    <scope>NUCLEOTIDE SEQUENCE [LARGE SCALE GENOMIC DNA]</scope>
    <source>
        <strain evidence="4">RP-3-7</strain>
    </source>
</reference>
<feature type="chain" id="PRO_5038881420" evidence="2">
    <location>
        <begin position="33"/>
        <end position="571"/>
    </location>
</feature>
<dbReference type="Proteomes" id="UP000294194">
    <property type="component" value="Unassembled WGS sequence"/>
</dbReference>
<evidence type="ECO:0000313" key="3">
    <source>
        <dbReference type="EMBL" id="TBN57451.1"/>
    </source>
</evidence>
<dbReference type="InterPro" id="IPR006311">
    <property type="entry name" value="TAT_signal"/>
</dbReference>
<gene>
    <name evidence="3" type="ORF">EYE40_08630</name>
</gene>
<comment type="caution">
    <text evidence="3">The sequence shown here is derived from an EMBL/GenBank/DDBJ whole genome shotgun (WGS) entry which is preliminary data.</text>
</comment>
<dbReference type="EMBL" id="SISG01000001">
    <property type="protein sequence ID" value="TBN57451.1"/>
    <property type="molecule type" value="Genomic_DNA"/>
</dbReference>
<dbReference type="AlphaFoldDB" id="A0A4Q9GS19"/>
<evidence type="ECO:0000256" key="2">
    <source>
        <dbReference type="SAM" id="SignalP"/>
    </source>
</evidence>
<sequence>MNEIRTPQSSRRAFFGLGGLAAAGLIASDLVAAPVEPAQAAPPVPRPREVDPEPLPVRSEPFADGGPETRDASISSAVPTAAPVAPGRQYTTFSAAAKAAGASTSAVFPGYNPTGHLLRRATFGARSSDVAQLKQLGVNKWIARQLAPATFADPIGNAAWKAYPLAGASAAVIRKSIAEFSWDAVFQTAQASLARQVFSNRQIYEVTVDIFANHLHVPLPGEQWHTAPSYLTGVIRKYAFGSYTSMLLAAMKHPAMLNFLNNDESRKANVNENLGRELLELHTVGIASGYTEADVRNSAAILSGRSWNWKTGAYVYNAADHVTGPVRVLGFSHANTTAAGGQAVGDAYLAYLAKHPATARTIARKIAVRFVSDSPSDDLINRLAAVYLKKNTSILETVRAVFLSSDFWASVGTRMRRPLEDAVGTLRVLNVGRSTASKTPLSWLYWNLNEAGHTPHGWMPPNGYPDVAAAWLGAGAMIQRWNLHRTFAYGWWKGLVYIAPEKIVVRTAKMTTLQWTTAVSKKILGVAPSAAHLEAIITGVGRTPGSPAPTSGWECGKITTLLLDSPYFQLR</sequence>
<keyword evidence="4" id="KW-1185">Reference proteome</keyword>
<dbReference type="Pfam" id="PF08811">
    <property type="entry name" value="DUF1800"/>
    <property type="match status" value="1"/>
</dbReference>
<dbReference type="PROSITE" id="PS51318">
    <property type="entry name" value="TAT"/>
    <property type="match status" value="1"/>
</dbReference>